<dbReference type="AlphaFoldDB" id="A0A7X6MFL4"/>
<keyword evidence="1" id="KW-0812">Transmembrane</keyword>
<protein>
    <submittedName>
        <fullName evidence="2">Uncharacterized protein</fullName>
    </submittedName>
</protein>
<keyword evidence="1" id="KW-0472">Membrane</keyword>
<keyword evidence="1" id="KW-1133">Transmembrane helix</keyword>
<feature type="transmembrane region" description="Helical" evidence="1">
    <location>
        <begin position="6"/>
        <end position="28"/>
    </location>
</feature>
<accession>A0A7X6MFL4</accession>
<proteinExistence type="predicted"/>
<sequence>MFDSTAFWVALFGLPVLAIVVIVLLASYQASGVQQDGRDDAPDEDSSTS</sequence>
<reference evidence="2 3" key="1">
    <citation type="submission" date="2020-04" db="EMBL/GenBank/DDBJ databases">
        <title>MicrobeNet Type strains.</title>
        <authorList>
            <person name="Nicholson A.C."/>
        </authorList>
    </citation>
    <scope>NUCLEOTIDE SEQUENCE [LARGE SCALE GENOMIC DNA]</scope>
    <source>
        <strain evidence="2 3">ATCC 23612</strain>
    </source>
</reference>
<evidence type="ECO:0000256" key="1">
    <source>
        <dbReference type="SAM" id="Phobius"/>
    </source>
</evidence>
<name>A0A7X6MFL4_9ACTN</name>
<dbReference type="Proteomes" id="UP000553209">
    <property type="component" value="Unassembled WGS sequence"/>
</dbReference>
<evidence type="ECO:0000313" key="3">
    <source>
        <dbReference type="Proteomes" id="UP000553209"/>
    </source>
</evidence>
<dbReference type="EMBL" id="JAAXPG010000021">
    <property type="protein sequence ID" value="NKZ00140.1"/>
    <property type="molecule type" value="Genomic_DNA"/>
</dbReference>
<keyword evidence="3" id="KW-1185">Reference proteome</keyword>
<evidence type="ECO:0000313" key="2">
    <source>
        <dbReference type="EMBL" id="NKZ00140.1"/>
    </source>
</evidence>
<comment type="caution">
    <text evidence="2">The sequence shown here is derived from an EMBL/GenBank/DDBJ whole genome shotgun (WGS) entry which is preliminary data.</text>
</comment>
<organism evidence="2 3">
    <name type="scientific">Nocardiopsis alborubida</name>
    <dbReference type="NCBI Taxonomy" id="146802"/>
    <lineage>
        <taxon>Bacteria</taxon>
        <taxon>Bacillati</taxon>
        <taxon>Actinomycetota</taxon>
        <taxon>Actinomycetes</taxon>
        <taxon>Streptosporangiales</taxon>
        <taxon>Nocardiopsidaceae</taxon>
        <taxon>Nocardiopsis</taxon>
    </lineage>
</organism>
<gene>
    <name evidence="2" type="ORF">HGB44_21065</name>
</gene>
<dbReference type="RefSeq" id="WP_017567933.1">
    <property type="nucleotide sequence ID" value="NZ_JAAXPG010000021.1"/>
</dbReference>